<dbReference type="NCBIfam" id="NF006518">
    <property type="entry name" value="PRK08965.1-2"/>
    <property type="match status" value="1"/>
</dbReference>
<evidence type="ECO:0000256" key="6">
    <source>
        <dbReference type="ARBA" id="ARBA00023136"/>
    </source>
</evidence>
<evidence type="ECO:0000256" key="4">
    <source>
        <dbReference type="ARBA" id="ARBA00022692"/>
    </source>
</evidence>
<sequence>MTSEPSRRPPAAWLPHPRLALLLAVLWLLLQNRFTVGGLLIGLVLGVVVAHATRSFWPQRPHIRAWGKVFAYLLRVFRDILVANLVVARLILFRPAARLEPCWIVVPLDLQWPEAIAVFAGTITLTPGTVSCDLSADRRSLLVHCLDAPDPEAMVRVLKERYEAPLKEIFE</sequence>
<dbReference type="PANTHER" id="PTHR34584">
    <property type="entry name" value="NA(+)/H(+) ANTIPORTER SUBUNIT E1"/>
    <property type="match status" value="1"/>
</dbReference>
<dbReference type="RefSeq" id="WP_169199738.1">
    <property type="nucleotide sequence ID" value="NZ_WTVH02000008.1"/>
</dbReference>
<organism evidence="8 9">
    <name type="scientific">Aromatoleum buckelii</name>
    <dbReference type="NCBI Taxonomy" id="200254"/>
    <lineage>
        <taxon>Bacteria</taxon>
        <taxon>Pseudomonadati</taxon>
        <taxon>Pseudomonadota</taxon>
        <taxon>Betaproteobacteria</taxon>
        <taxon>Rhodocyclales</taxon>
        <taxon>Rhodocyclaceae</taxon>
        <taxon>Aromatoleum</taxon>
    </lineage>
</organism>
<evidence type="ECO:0000256" key="2">
    <source>
        <dbReference type="ARBA" id="ARBA00006228"/>
    </source>
</evidence>
<evidence type="ECO:0000256" key="3">
    <source>
        <dbReference type="ARBA" id="ARBA00022475"/>
    </source>
</evidence>
<reference evidence="8" key="1">
    <citation type="submission" date="2019-12" db="EMBL/GenBank/DDBJ databases">
        <title>Comparative genomics gives insights into the taxonomy of the Azoarcus-Aromatoleum group and reveals separate origins of nif in the plant-associated Azoarcus and non-plant-associated Aromatoleum sub-groups.</title>
        <authorList>
            <person name="Lafos M."/>
            <person name="Maluk M."/>
            <person name="Batista M."/>
            <person name="Junghare M."/>
            <person name="Carmona M."/>
            <person name="Faoro H."/>
            <person name="Cruz L.M."/>
            <person name="Battistoni F."/>
            <person name="De Souza E."/>
            <person name="Pedrosa F."/>
            <person name="Chen W.-M."/>
            <person name="Poole P.S."/>
            <person name="Dixon R.A."/>
            <person name="James E.K."/>
        </authorList>
    </citation>
    <scope>NUCLEOTIDE SEQUENCE</scope>
    <source>
        <strain evidence="8">U120</strain>
    </source>
</reference>
<name>A0ABX1N5G1_9RHOO</name>
<dbReference type="EMBL" id="WTVH01000031">
    <property type="protein sequence ID" value="NMF94517.1"/>
    <property type="molecule type" value="Genomic_DNA"/>
</dbReference>
<feature type="transmembrane region" description="Helical" evidence="7">
    <location>
        <begin position="12"/>
        <end position="30"/>
    </location>
</feature>
<keyword evidence="9" id="KW-1185">Reference proteome</keyword>
<comment type="caution">
    <text evidence="8">The sequence shown here is derived from an EMBL/GenBank/DDBJ whole genome shotgun (WGS) entry which is preliminary data.</text>
</comment>
<feature type="transmembrane region" description="Helical" evidence="7">
    <location>
        <begin position="69"/>
        <end position="92"/>
    </location>
</feature>
<accession>A0ABX1N5G1</accession>
<feature type="transmembrane region" description="Helical" evidence="7">
    <location>
        <begin position="36"/>
        <end position="57"/>
    </location>
</feature>
<comment type="subcellular location">
    <subcellularLocation>
        <location evidence="1">Cell membrane</location>
        <topology evidence="1">Multi-pass membrane protein</topology>
    </subcellularLocation>
</comment>
<proteinExistence type="inferred from homology"/>
<dbReference type="PANTHER" id="PTHR34584:SF1">
    <property type="entry name" value="NA(+)_H(+) ANTIPORTER SUBUNIT E1"/>
    <property type="match status" value="1"/>
</dbReference>
<evidence type="ECO:0000256" key="1">
    <source>
        <dbReference type="ARBA" id="ARBA00004651"/>
    </source>
</evidence>
<dbReference type="Proteomes" id="UP000601990">
    <property type="component" value="Unassembled WGS sequence"/>
</dbReference>
<keyword evidence="3" id="KW-1003">Cell membrane</keyword>
<protein>
    <submittedName>
        <fullName evidence="8">Na+/H+ antiporter subunit E</fullName>
    </submittedName>
</protein>
<dbReference type="PIRSF" id="PIRSF019239">
    <property type="entry name" value="MrpE"/>
    <property type="match status" value="1"/>
</dbReference>
<keyword evidence="4 7" id="KW-0812">Transmembrane</keyword>
<dbReference type="Pfam" id="PF01899">
    <property type="entry name" value="MNHE"/>
    <property type="match status" value="1"/>
</dbReference>
<evidence type="ECO:0000313" key="8">
    <source>
        <dbReference type="EMBL" id="NMF94517.1"/>
    </source>
</evidence>
<keyword evidence="6 7" id="KW-0472">Membrane</keyword>
<evidence type="ECO:0000256" key="7">
    <source>
        <dbReference type="SAM" id="Phobius"/>
    </source>
</evidence>
<gene>
    <name evidence="8" type="ORF">GO608_14405</name>
</gene>
<comment type="similarity">
    <text evidence="2">Belongs to the CPA3 antiporters (TC 2.A.63) subunit E family.</text>
</comment>
<dbReference type="InterPro" id="IPR002758">
    <property type="entry name" value="Cation_antiport_E"/>
</dbReference>
<evidence type="ECO:0000313" key="9">
    <source>
        <dbReference type="Proteomes" id="UP000601990"/>
    </source>
</evidence>
<keyword evidence="5 7" id="KW-1133">Transmembrane helix</keyword>
<evidence type="ECO:0000256" key="5">
    <source>
        <dbReference type="ARBA" id="ARBA00022989"/>
    </source>
</evidence>